<dbReference type="GO" id="GO:0004479">
    <property type="term" value="F:methionyl-tRNA formyltransferase activity"/>
    <property type="evidence" value="ECO:0007669"/>
    <property type="project" value="UniProtKB-UniRule"/>
</dbReference>
<keyword evidence="10" id="KW-1185">Reference proteome</keyword>
<dbReference type="PROSITE" id="PS00373">
    <property type="entry name" value="GART"/>
    <property type="match status" value="1"/>
</dbReference>
<evidence type="ECO:0000256" key="2">
    <source>
        <dbReference type="ARBA" id="ARBA00010699"/>
    </source>
</evidence>
<dbReference type="InterPro" id="IPR005794">
    <property type="entry name" value="Fmt"/>
</dbReference>
<dbReference type="EMBL" id="QRAS01000001">
    <property type="protein sequence ID" value="RDL12346.1"/>
    <property type="molecule type" value="Genomic_DNA"/>
</dbReference>
<dbReference type="Gene3D" id="3.40.50.170">
    <property type="entry name" value="Formyl transferase, N-terminal domain"/>
    <property type="match status" value="1"/>
</dbReference>
<dbReference type="InterPro" id="IPR044135">
    <property type="entry name" value="Met-tRNA-FMT_C"/>
</dbReference>
<evidence type="ECO:0000256" key="3">
    <source>
        <dbReference type="ARBA" id="ARBA00012261"/>
    </source>
</evidence>
<dbReference type="KEGG" id="wso:WSWS_01156"/>
<dbReference type="InterPro" id="IPR002376">
    <property type="entry name" value="Formyl_transf_N"/>
</dbReference>
<reference evidence="9 10" key="1">
    <citation type="submission" date="2018-07" db="EMBL/GenBank/DDBJ databases">
        <title>Genomic Encyclopedia of Type Strains, Phase III (KMG-III): the genomes of soil and plant-associated and newly described type strains.</title>
        <authorList>
            <person name="Whitman W."/>
        </authorList>
    </citation>
    <scope>NUCLEOTIDE SEQUENCE [LARGE SCALE GENOMIC DNA]</scope>
    <source>
        <strain evidence="9 10">CECT 7031</strain>
    </source>
</reference>
<dbReference type="CDD" id="cd08646">
    <property type="entry name" value="FMT_core_Met-tRNA-FMT_N"/>
    <property type="match status" value="1"/>
</dbReference>
<dbReference type="InterPro" id="IPR001555">
    <property type="entry name" value="GART_AS"/>
</dbReference>
<dbReference type="Proteomes" id="UP000254912">
    <property type="component" value="Unassembled WGS sequence"/>
</dbReference>
<proteinExistence type="inferred from homology"/>
<sequence>MTTKIVFMGTPGFSVGILQALIDDPAYDVMAVLTQPDRPVGRKRVLTPSPVKAAAVAANIKVLQPEKLSGSPEMAEIIALAPEIMITAAYGQFLPTKLLHAAKIGAINVHASLLPKYRGGAPIHYAVMNGDAETGVSIMYMVKEMDAGDVLSVAKLPILDTDNTGTLFDKLSILGRDLLMATLPSLIDGTNVATPQDPNEVTFSPTIKPEEEVLDWSKSARQVWNHIRGLYPMPIAHTTINGIRTKIQQAHLVEDVTFKVLPGTVVKKDKHALWIAAGDGHAVAIDEIQPAGKPKMAITAYLNGHAQFVEGDQVITHE</sequence>
<dbReference type="AlphaFoldDB" id="A0A288Q970"/>
<evidence type="ECO:0000256" key="4">
    <source>
        <dbReference type="ARBA" id="ARBA00016014"/>
    </source>
</evidence>
<comment type="similarity">
    <text evidence="2 8">Belongs to the Fmt family.</text>
</comment>
<evidence type="ECO:0000256" key="5">
    <source>
        <dbReference type="ARBA" id="ARBA00022679"/>
    </source>
</evidence>
<dbReference type="Gene3D" id="3.10.25.10">
    <property type="entry name" value="Formyl transferase, C-terminal domain"/>
    <property type="match status" value="1"/>
</dbReference>
<evidence type="ECO:0000313" key="9">
    <source>
        <dbReference type="EMBL" id="RDL12346.1"/>
    </source>
</evidence>
<dbReference type="NCBIfam" id="TIGR00460">
    <property type="entry name" value="fmt"/>
    <property type="match status" value="1"/>
</dbReference>
<dbReference type="SUPFAM" id="SSF53328">
    <property type="entry name" value="Formyltransferase"/>
    <property type="match status" value="1"/>
</dbReference>
<evidence type="ECO:0000256" key="1">
    <source>
        <dbReference type="ARBA" id="ARBA00002606"/>
    </source>
</evidence>
<dbReference type="Pfam" id="PF00551">
    <property type="entry name" value="Formyl_trans_N"/>
    <property type="match status" value="1"/>
</dbReference>
<dbReference type="InterPro" id="IPR036477">
    <property type="entry name" value="Formyl_transf_N_sf"/>
</dbReference>
<dbReference type="GeneID" id="94546344"/>
<protein>
    <recommendedName>
        <fullName evidence="4 8">Methionyl-tRNA formyltransferase</fullName>
        <ecNumber evidence="3 8">2.1.2.9</ecNumber>
    </recommendedName>
</protein>
<organism evidence="9 10">
    <name type="scientific">Weissella soli</name>
    <dbReference type="NCBI Taxonomy" id="155866"/>
    <lineage>
        <taxon>Bacteria</taxon>
        <taxon>Bacillati</taxon>
        <taxon>Bacillota</taxon>
        <taxon>Bacilli</taxon>
        <taxon>Lactobacillales</taxon>
        <taxon>Lactobacillaceae</taxon>
        <taxon>Weissella</taxon>
    </lineage>
</organism>
<dbReference type="EC" id="2.1.2.9" evidence="3 8"/>
<evidence type="ECO:0000256" key="7">
    <source>
        <dbReference type="ARBA" id="ARBA00048558"/>
    </source>
</evidence>
<accession>A0A288Q970</accession>
<dbReference type="FunFam" id="3.40.50.170:FF:000004">
    <property type="entry name" value="Methionyl-tRNA formyltransferase"/>
    <property type="match status" value="1"/>
</dbReference>
<dbReference type="PANTHER" id="PTHR11138:SF5">
    <property type="entry name" value="METHIONYL-TRNA FORMYLTRANSFERASE, MITOCHONDRIAL"/>
    <property type="match status" value="1"/>
</dbReference>
<comment type="function">
    <text evidence="1 8">Attaches a formyl group to the free amino group of methionyl-tRNA(fMet). The formyl group appears to play a dual role in the initiator identity of N-formylmethionyl-tRNA by promoting its recognition by IF2 and preventing the misappropriation of this tRNA by the elongation apparatus.</text>
</comment>
<comment type="catalytic activity">
    <reaction evidence="7 8">
        <text>L-methionyl-tRNA(fMet) + (6R)-10-formyltetrahydrofolate = N-formyl-L-methionyl-tRNA(fMet) + (6S)-5,6,7,8-tetrahydrofolate + H(+)</text>
        <dbReference type="Rhea" id="RHEA:24380"/>
        <dbReference type="Rhea" id="RHEA-COMP:9952"/>
        <dbReference type="Rhea" id="RHEA-COMP:9953"/>
        <dbReference type="ChEBI" id="CHEBI:15378"/>
        <dbReference type="ChEBI" id="CHEBI:57453"/>
        <dbReference type="ChEBI" id="CHEBI:78530"/>
        <dbReference type="ChEBI" id="CHEBI:78844"/>
        <dbReference type="ChEBI" id="CHEBI:195366"/>
        <dbReference type="EC" id="2.1.2.9"/>
    </reaction>
</comment>
<keyword evidence="6 8" id="KW-0648">Protein biosynthesis</keyword>
<dbReference type="InterPro" id="IPR005793">
    <property type="entry name" value="Formyl_trans_C"/>
</dbReference>
<feature type="binding site" evidence="8">
    <location>
        <begin position="112"/>
        <end position="115"/>
    </location>
    <ligand>
        <name>(6S)-5,6,7,8-tetrahydrofolate</name>
        <dbReference type="ChEBI" id="CHEBI:57453"/>
    </ligand>
</feature>
<dbReference type="PANTHER" id="PTHR11138">
    <property type="entry name" value="METHIONYL-TRNA FORMYLTRANSFERASE"/>
    <property type="match status" value="1"/>
</dbReference>
<dbReference type="SUPFAM" id="SSF50486">
    <property type="entry name" value="FMT C-terminal domain-like"/>
    <property type="match status" value="1"/>
</dbReference>
<evidence type="ECO:0000313" key="10">
    <source>
        <dbReference type="Proteomes" id="UP000254912"/>
    </source>
</evidence>
<evidence type="ECO:0000256" key="6">
    <source>
        <dbReference type="ARBA" id="ARBA00022917"/>
    </source>
</evidence>
<dbReference type="CDD" id="cd08704">
    <property type="entry name" value="Met_tRNA_FMT_C"/>
    <property type="match status" value="1"/>
</dbReference>
<dbReference type="RefSeq" id="WP_070230380.1">
    <property type="nucleotide sequence ID" value="NZ_BJYO01000002.1"/>
</dbReference>
<comment type="caution">
    <text evidence="9">The sequence shown here is derived from an EMBL/GenBank/DDBJ whole genome shotgun (WGS) entry which is preliminary data.</text>
</comment>
<name>A0A288Q970_9LACO</name>
<gene>
    <name evidence="8" type="primary">fmt</name>
    <name evidence="9" type="ORF">DFP99_0785</name>
</gene>
<dbReference type="Pfam" id="PF02911">
    <property type="entry name" value="Formyl_trans_C"/>
    <property type="match status" value="1"/>
</dbReference>
<dbReference type="InterPro" id="IPR037022">
    <property type="entry name" value="Formyl_trans_C_sf"/>
</dbReference>
<dbReference type="HAMAP" id="MF_00182">
    <property type="entry name" value="Formyl_trans"/>
    <property type="match status" value="1"/>
</dbReference>
<dbReference type="InterPro" id="IPR041711">
    <property type="entry name" value="Met-tRNA-FMT_N"/>
</dbReference>
<evidence type="ECO:0000256" key="8">
    <source>
        <dbReference type="HAMAP-Rule" id="MF_00182"/>
    </source>
</evidence>
<dbReference type="InterPro" id="IPR011034">
    <property type="entry name" value="Formyl_transferase-like_C_sf"/>
</dbReference>
<dbReference type="GO" id="GO:0005829">
    <property type="term" value="C:cytosol"/>
    <property type="evidence" value="ECO:0007669"/>
    <property type="project" value="TreeGrafter"/>
</dbReference>
<keyword evidence="5 8" id="KW-0808">Transferase</keyword>